<accession>A0A0B4FR09</accession>
<name>A0A0B4FR09_9FUSO</name>
<protein>
    <submittedName>
        <fullName evidence="1">Uncharacterized protein</fullName>
    </submittedName>
</protein>
<organism evidence="1 2">
    <name type="scientific">Fusobacterium necrophorum subsp. funduliforme B35</name>
    <dbReference type="NCBI Taxonomy" id="1226633"/>
    <lineage>
        <taxon>Bacteria</taxon>
        <taxon>Fusobacteriati</taxon>
        <taxon>Fusobacteriota</taxon>
        <taxon>Fusobacteriia</taxon>
        <taxon>Fusobacteriales</taxon>
        <taxon>Fusobacteriaceae</taxon>
        <taxon>Fusobacterium</taxon>
    </lineage>
</organism>
<sequence>MTMAYKLFLIGEKESIKIYFNFFKLLKEMKDFRACSDKCKDFLKRYQAEIEKMKAFNFENMTLEEGKKFMEESYILLQKLAYDRFKYALFPSVLNNKKFDKIIKK</sequence>
<dbReference type="Proteomes" id="UP000031184">
    <property type="component" value="Unassembled WGS sequence"/>
</dbReference>
<dbReference type="PATRIC" id="fig|1226633.4.peg.684"/>
<gene>
    <name evidence="1" type="ORF">C095_03410</name>
</gene>
<dbReference type="EMBL" id="AUZI01000011">
    <property type="protein sequence ID" value="KID49837.1"/>
    <property type="molecule type" value="Genomic_DNA"/>
</dbReference>
<evidence type="ECO:0000313" key="1">
    <source>
        <dbReference type="EMBL" id="KID49837.1"/>
    </source>
</evidence>
<proteinExistence type="predicted"/>
<evidence type="ECO:0000313" key="2">
    <source>
        <dbReference type="Proteomes" id="UP000031184"/>
    </source>
</evidence>
<dbReference type="AlphaFoldDB" id="A0A0B4FR09"/>
<comment type="caution">
    <text evidence="1">The sequence shown here is derived from an EMBL/GenBank/DDBJ whole genome shotgun (WGS) entry which is preliminary data.</text>
</comment>
<reference evidence="1 2" key="1">
    <citation type="submission" date="2013-08" db="EMBL/GenBank/DDBJ databases">
        <title>An opportunistic ruminal bacterium that causes liver abscesses in cattle.</title>
        <authorList>
            <person name="Benahmed F.H."/>
            <person name="Rasmussen M."/>
            <person name="Harbottle H."/>
            <person name="Soppet D."/>
            <person name="Nagaraja T.G."/>
            <person name="Davidson M."/>
        </authorList>
    </citation>
    <scope>NUCLEOTIDE SEQUENCE [LARGE SCALE GENOMIC DNA]</scope>
    <source>
        <strain evidence="1 2">B35</strain>
    </source>
</reference>